<dbReference type="InterPro" id="IPR024965">
    <property type="entry name" value="Putative_integrase"/>
</dbReference>
<dbReference type="InterPro" id="IPR028229">
    <property type="entry name" value="Integrase_rpt"/>
</dbReference>
<name>A0ABR6V808_9PSED</name>
<reference evidence="2 3" key="1">
    <citation type="journal article" date="2020" name="Microorganisms">
        <title>Reliable Identification of Environmental Pseudomonas Isolates Using the rpoD Gene.</title>
        <authorList>
            <consortium name="The Broad Institute Genome Sequencing Platform"/>
            <person name="Girard L."/>
            <person name="Lood C."/>
            <person name="Rokni-Zadeh H."/>
            <person name="van Noort V."/>
            <person name="Lavigne R."/>
            <person name="De Mot R."/>
        </authorList>
    </citation>
    <scope>NUCLEOTIDE SEQUENCE [LARGE SCALE GENOMIC DNA]</scope>
    <source>
        <strain evidence="2 3">RW7P2</strain>
    </source>
</reference>
<dbReference type="Pfam" id="PF13009">
    <property type="entry name" value="Integrase_2"/>
    <property type="match status" value="1"/>
</dbReference>
<evidence type="ECO:0000256" key="1">
    <source>
        <dbReference type="ARBA" id="ARBA00023172"/>
    </source>
</evidence>
<dbReference type="Gene3D" id="1.10.443.10">
    <property type="entry name" value="Intergrase catalytic core"/>
    <property type="match status" value="1"/>
</dbReference>
<dbReference type="RefSeq" id="WP_186598775.1">
    <property type="nucleotide sequence ID" value="NZ_JABWRS010000009.1"/>
</dbReference>
<keyword evidence="3" id="KW-1185">Reference proteome</keyword>
<evidence type="ECO:0000313" key="2">
    <source>
        <dbReference type="EMBL" id="MBC3476685.1"/>
    </source>
</evidence>
<evidence type="ECO:0008006" key="4">
    <source>
        <dbReference type="Google" id="ProtNLM"/>
    </source>
</evidence>
<dbReference type="SUPFAM" id="SSF56349">
    <property type="entry name" value="DNA breaking-rejoining enzymes"/>
    <property type="match status" value="1"/>
</dbReference>
<dbReference type="EMBL" id="JABWRS010000009">
    <property type="protein sequence ID" value="MBC3476685.1"/>
    <property type="molecule type" value="Genomic_DNA"/>
</dbReference>
<accession>A0ABR6V808</accession>
<dbReference type="InterPro" id="IPR013762">
    <property type="entry name" value="Integrase-like_cat_sf"/>
</dbReference>
<evidence type="ECO:0000313" key="3">
    <source>
        <dbReference type="Proteomes" id="UP000628086"/>
    </source>
</evidence>
<protein>
    <recommendedName>
        <fullName evidence="4">Integrase</fullName>
    </recommendedName>
</protein>
<organism evidence="2 3">
    <name type="scientific">Pseudomonas taiwanensis</name>
    <dbReference type="NCBI Taxonomy" id="470150"/>
    <lineage>
        <taxon>Bacteria</taxon>
        <taxon>Pseudomonadati</taxon>
        <taxon>Pseudomonadota</taxon>
        <taxon>Gammaproteobacteria</taxon>
        <taxon>Pseudomonadales</taxon>
        <taxon>Pseudomonadaceae</taxon>
        <taxon>Pseudomonas</taxon>
    </lineage>
</organism>
<keyword evidence="1" id="KW-0233">DNA recombination</keyword>
<comment type="caution">
    <text evidence="2">The sequence shown here is derived from an EMBL/GenBank/DDBJ whole genome shotgun (WGS) entry which is preliminary data.</text>
</comment>
<sequence>MKTIGFHGMTSAQNKSEKYSTLLEAQVSARQLGIKSSSEYKRHYRADPKLPACPEVEYANAWQSWYDFCGTKRPTKKYATLIQAKAAVRKLGINTSRAYRLRWQEDPKLPANPYIDYANDWISWYDFCGSEKPIEKYLTLREARAAVARLGISTVAHYNTNHHKDPKLPGDLRFYPEFTNWLDFIGKSRYKHFYQSISDASKAALALGIDSYFQYRELKRYKEDPKLPANPHVYYPEWKGWSHFLGKDNSTPSYETYELASAAAISLGIRYGSEYFTRRDEDSKLPAHPETKYKDQWKGWVKFLHPGKTKDVYKTFEEARSVARSLDCKSRKDYFLKYKDDWRLRRDPTCVYPDQWTSWKDYLNLTEQYDTLDEVREAAQRLCISTKRQYEQNYYKDPRLPGCPDQFKTDWKSWVHFFLPVKYTCLDDLRVAVTRLDIKDSQDYRKRYKDYPPLPAHPERVFRDEWTSWYDLCSIRDFYSFDEVLKIIHPLNLTSMKEYKDHVKSSKDERLPSTPDKVYSREWTNWYAFLGKPEPFTEVSINATHSKWLEDLQRFMKEARGGRSKQLSICRFLATYVQPNEFGATPAEFLSNKLIDLQHFRNYVAATIPENLKRSFVMAINEFMRFIIREDFTLEDDETGELVITEGISNPLRGSELDYSGPTNNSGLGESSKPALAYQYVAAMQKWIIPQNATNFSDLTHLHDFDADWVEIDVNNFTENHNDPDLITRWIGGKFKAWFPMYWMKVLTLVSVPARGRQIAYCDSGEGDEYIPIYRDSKVVWIKNNSQLSGMTKDQSFIKRYPGDHCGMHITSNKTSIGYKGYSVPWIPPHLVPWIIKLRKWQEKYNPITRPMPWIECIRTNLNESQRLAKGANCFLFRLFDAEEPGLPTNILTPRLAAALYHSQPHDLSLALLTGPKEKLHCYTSMYTPHSMRVSLITAYVHEFGLPIEITMKIAGHTSIVMNLYYVKIGSIELQRKFSEGEKRALQNQAFVAQSMIEQGRIDKINGQLVANSQEALDLIYREKSPGSYLFRDYGFCPYAGARCSDGGSLGKGDIWLPVPGGYLGSQNCIRCRHFVTGPAFIGGLLALGNEISLEVNLQFSKYDDLQAKAEALRAEIDSCDERDYELSKLGEVFESRGQSLEVKHRKLLAEAESAAKKLDVLMCDVQASASLIKQIEQVTLTKSEPKSPESLMLIVQEGHELRLALEETTHFHQLSEVCENAEIYECASANSALAARSQLLDKMLEDNASPQRMFRLNKDQQLLVGNQIARLLMSRLRSWERVDSLISGKIRLAELVGLESISLKELSEVFTNDTKSLTRV</sequence>
<dbReference type="InterPro" id="IPR011010">
    <property type="entry name" value="DNA_brk_join_enz"/>
</dbReference>
<gene>
    <name evidence="2" type="ORF">HU747_13890</name>
</gene>
<dbReference type="Proteomes" id="UP000628086">
    <property type="component" value="Unassembled WGS sequence"/>
</dbReference>
<proteinExistence type="predicted"/>
<dbReference type="Pfam" id="PF14882">
    <property type="entry name" value="INT_rpt"/>
    <property type="match status" value="8"/>
</dbReference>